<reference evidence="1" key="1">
    <citation type="journal article" date="2015" name="Nature">
        <title>Complex archaea that bridge the gap between prokaryotes and eukaryotes.</title>
        <authorList>
            <person name="Spang A."/>
            <person name="Saw J.H."/>
            <person name="Jorgensen S.L."/>
            <person name="Zaremba-Niedzwiedzka K."/>
            <person name="Martijn J."/>
            <person name="Lind A.E."/>
            <person name="van Eijk R."/>
            <person name="Schleper C."/>
            <person name="Guy L."/>
            <person name="Ettema T.J."/>
        </authorList>
    </citation>
    <scope>NUCLEOTIDE SEQUENCE</scope>
</reference>
<name>A0A0F9RV09_9ZZZZ</name>
<accession>A0A0F9RV09</accession>
<sequence length="143" mass="15361">MMKSTKLILRFMAVALFGATILTGFSMDVDARPGRGSKADRVTVDQGDTMTPYVLTIGTITAVQVYQKQAGRVDRELVVCNGQAFNLFVGTSSTLIATGVGTMVPDNSCETYITPTQSLWAIYESGAGAADQVNGYKQFDSRD</sequence>
<dbReference type="EMBL" id="LAZR01003182">
    <property type="protein sequence ID" value="KKN21058.1"/>
    <property type="molecule type" value="Genomic_DNA"/>
</dbReference>
<protein>
    <submittedName>
        <fullName evidence="1">Uncharacterized protein</fullName>
    </submittedName>
</protein>
<proteinExistence type="predicted"/>
<dbReference type="AlphaFoldDB" id="A0A0F9RV09"/>
<organism evidence="1">
    <name type="scientific">marine sediment metagenome</name>
    <dbReference type="NCBI Taxonomy" id="412755"/>
    <lineage>
        <taxon>unclassified sequences</taxon>
        <taxon>metagenomes</taxon>
        <taxon>ecological metagenomes</taxon>
    </lineage>
</organism>
<gene>
    <name evidence="1" type="ORF">LCGC14_0929180</name>
</gene>
<evidence type="ECO:0000313" key="1">
    <source>
        <dbReference type="EMBL" id="KKN21058.1"/>
    </source>
</evidence>
<comment type="caution">
    <text evidence="1">The sequence shown here is derived from an EMBL/GenBank/DDBJ whole genome shotgun (WGS) entry which is preliminary data.</text>
</comment>